<evidence type="ECO:0000313" key="2">
    <source>
        <dbReference type="EMBL" id="NWV43152.1"/>
    </source>
</evidence>
<dbReference type="EMBL" id="VZRM01008293">
    <property type="protein sequence ID" value="NWV43152.1"/>
    <property type="molecule type" value="Genomic_DNA"/>
</dbReference>
<proteinExistence type="predicted"/>
<evidence type="ECO:0000256" key="1">
    <source>
        <dbReference type="SAM" id="Phobius"/>
    </source>
</evidence>
<accession>A0A7K6EYR8</accession>
<name>A0A7K6EYR8_9PASS</name>
<keyword evidence="1" id="KW-0472">Membrane</keyword>
<organism evidence="2 3">
    <name type="scientific">Grantiella picta</name>
    <dbReference type="NCBI Taxonomy" id="266360"/>
    <lineage>
        <taxon>Eukaryota</taxon>
        <taxon>Metazoa</taxon>
        <taxon>Chordata</taxon>
        <taxon>Craniata</taxon>
        <taxon>Vertebrata</taxon>
        <taxon>Euteleostomi</taxon>
        <taxon>Archelosauria</taxon>
        <taxon>Archosauria</taxon>
        <taxon>Dinosauria</taxon>
        <taxon>Saurischia</taxon>
        <taxon>Theropoda</taxon>
        <taxon>Coelurosauria</taxon>
        <taxon>Aves</taxon>
        <taxon>Neognathae</taxon>
        <taxon>Neoaves</taxon>
        <taxon>Telluraves</taxon>
        <taxon>Australaves</taxon>
        <taxon>Passeriformes</taxon>
        <taxon>Meliphagoidea</taxon>
        <taxon>Meliphagidae</taxon>
        <taxon>Grantiella</taxon>
    </lineage>
</organism>
<dbReference type="Proteomes" id="UP000575029">
    <property type="component" value="Unassembled WGS sequence"/>
</dbReference>
<feature type="non-terminal residue" evidence="2">
    <location>
        <position position="77"/>
    </location>
</feature>
<gene>
    <name evidence="2" type="primary">Env1_3</name>
    <name evidence="2" type="ORF">GRAPIC_R15450</name>
</gene>
<protein>
    <submittedName>
        <fullName evidence="2">ENV1 protein</fullName>
    </submittedName>
</protein>
<feature type="transmembrane region" description="Helical" evidence="1">
    <location>
        <begin position="6"/>
        <end position="26"/>
    </location>
</feature>
<reference evidence="2 3" key="1">
    <citation type="submission" date="2019-09" db="EMBL/GenBank/DDBJ databases">
        <title>Bird 10,000 Genomes (B10K) Project - Family phase.</title>
        <authorList>
            <person name="Zhang G."/>
        </authorList>
    </citation>
    <scope>NUCLEOTIDE SEQUENCE [LARGE SCALE GENOMIC DNA]</scope>
    <source>
        <strain evidence="2">B10K-DU-029-50</strain>
        <tissue evidence="2">Heart</tissue>
    </source>
</reference>
<keyword evidence="3" id="KW-1185">Reference proteome</keyword>
<keyword evidence="1" id="KW-1133">Transmembrane helix</keyword>
<dbReference type="AlphaFoldDB" id="A0A7K6EYR8"/>
<comment type="caution">
    <text evidence="2">The sequence shown here is derived from an EMBL/GenBank/DDBJ whole genome shotgun (WGS) entry which is preliminary data.</text>
</comment>
<keyword evidence="1" id="KW-0812">Transmembrane</keyword>
<feature type="non-terminal residue" evidence="2">
    <location>
        <position position="1"/>
    </location>
</feature>
<sequence length="77" mass="8897">LETLLSTIAGPLILLVLGLTFGPCIFNRLITIVKSRLEAAHLMLIRDKYEPIDPCLCLTEEDLEWSRQELRRFNEQN</sequence>
<evidence type="ECO:0000313" key="3">
    <source>
        <dbReference type="Proteomes" id="UP000575029"/>
    </source>
</evidence>
<dbReference type="InterPro" id="IPR018154">
    <property type="entry name" value="TLV/ENV_coat_polyprotein"/>
</dbReference>
<dbReference type="Pfam" id="PF00429">
    <property type="entry name" value="TLV_coat"/>
    <property type="match status" value="1"/>
</dbReference>